<keyword evidence="4" id="KW-0378">Hydrolase</keyword>
<dbReference type="PROSITE" id="PS00139">
    <property type="entry name" value="THIOL_PROTEASE_CYS"/>
    <property type="match status" value="1"/>
</dbReference>
<feature type="signal peptide" evidence="10">
    <location>
        <begin position="1"/>
        <end position="16"/>
    </location>
</feature>
<keyword evidence="2" id="KW-0645">Protease</keyword>
<comment type="caution">
    <text evidence="12">The sequence shown here is derived from an EMBL/GenBank/DDBJ whole genome shotgun (WGS) entry which is preliminary data.</text>
</comment>
<dbReference type="InterPro" id="IPR025661">
    <property type="entry name" value="Pept_asp_AS"/>
</dbReference>
<reference evidence="12" key="1">
    <citation type="submission" date="2023-07" db="EMBL/GenBank/DDBJ databases">
        <authorList>
            <consortium name="CYATHOMIX"/>
        </authorList>
    </citation>
    <scope>NUCLEOTIDE SEQUENCE</scope>
    <source>
        <strain evidence="12">N/A</strain>
    </source>
</reference>
<keyword evidence="5" id="KW-0788">Thiol protease</keyword>
<keyword evidence="6" id="KW-0865">Zymogen</keyword>
<dbReference type="PRINTS" id="PR00705">
    <property type="entry name" value="PAPAIN"/>
</dbReference>
<accession>A0AA36GMK9</accession>
<feature type="domain" description="Peptidase C1A papain C-terminal" evidence="11">
    <location>
        <begin position="92"/>
        <end position="342"/>
    </location>
</feature>
<dbReference type="InterPro" id="IPR000169">
    <property type="entry name" value="Pept_cys_AS"/>
</dbReference>
<protein>
    <recommendedName>
        <fullName evidence="11">Peptidase C1A papain C-terminal domain-containing protein</fullName>
    </recommendedName>
</protein>
<dbReference type="GO" id="GO:0006508">
    <property type="term" value="P:proteolysis"/>
    <property type="evidence" value="ECO:0007669"/>
    <property type="project" value="UniProtKB-KW"/>
</dbReference>
<keyword evidence="7" id="KW-1015">Disulfide bond</keyword>
<organism evidence="12 13">
    <name type="scientific">Cylicocyclus nassatus</name>
    <name type="common">Nematode worm</name>
    <dbReference type="NCBI Taxonomy" id="53992"/>
    <lineage>
        <taxon>Eukaryota</taxon>
        <taxon>Metazoa</taxon>
        <taxon>Ecdysozoa</taxon>
        <taxon>Nematoda</taxon>
        <taxon>Chromadorea</taxon>
        <taxon>Rhabditida</taxon>
        <taxon>Rhabditina</taxon>
        <taxon>Rhabditomorpha</taxon>
        <taxon>Strongyloidea</taxon>
        <taxon>Strongylidae</taxon>
        <taxon>Cylicocyclus</taxon>
    </lineage>
</organism>
<name>A0AA36GMK9_CYLNA</name>
<dbReference type="InterPro" id="IPR038765">
    <property type="entry name" value="Papain-like_cys_pep_sf"/>
</dbReference>
<evidence type="ECO:0000313" key="12">
    <source>
        <dbReference type="EMBL" id="CAJ0594794.1"/>
    </source>
</evidence>
<evidence type="ECO:0000256" key="9">
    <source>
        <dbReference type="ARBA" id="ARBA00057399"/>
    </source>
</evidence>
<evidence type="ECO:0000256" key="10">
    <source>
        <dbReference type="SAM" id="SignalP"/>
    </source>
</evidence>
<evidence type="ECO:0000256" key="3">
    <source>
        <dbReference type="ARBA" id="ARBA00022729"/>
    </source>
</evidence>
<dbReference type="Gene3D" id="3.90.70.10">
    <property type="entry name" value="Cysteine proteinases"/>
    <property type="match status" value="1"/>
</dbReference>
<keyword evidence="13" id="KW-1185">Reference proteome</keyword>
<dbReference type="PANTHER" id="PTHR12411">
    <property type="entry name" value="CYSTEINE PROTEASE FAMILY C1-RELATED"/>
    <property type="match status" value="1"/>
</dbReference>
<dbReference type="InterPro" id="IPR013128">
    <property type="entry name" value="Peptidase_C1A"/>
</dbReference>
<proteinExistence type="inferred from homology"/>
<dbReference type="Proteomes" id="UP001176961">
    <property type="component" value="Unassembled WGS sequence"/>
</dbReference>
<evidence type="ECO:0000313" key="13">
    <source>
        <dbReference type="Proteomes" id="UP001176961"/>
    </source>
</evidence>
<evidence type="ECO:0000256" key="8">
    <source>
        <dbReference type="ARBA" id="ARBA00023180"/>
    </source>
</evidence>
<evidence type="ECO:0000256" key="4">
    <source>
        <dbReference type="ARBA" id="ARBA00022801"/>
    </source>
</evidence>
<evidence type="ECO:0000256" key="7">
    <source>
        <dbReference type="ARBA" id="ARBA00023157"/>
    </source>
</evidence>
<evidence type="ECO:0000256" key="1">
    <source>
        <dbReference type="ARBA" id="ARBA00008455"/>
    </source>
</evidence>
<dbReference type="SUPFAM" id="SSF54001">
    <property type="entry name" value="Cysteine proteinases"/>
    <property type="match status" value="1"/>
</dbReference>
<sequence length="345" mass="38863">MVNIILTLLAASLATASQMSVEEFKALPVPEYVKDLKGQEFVDYINNNQPFYKAEIPKMTYEEFKSRLMAVSFLKKPEQTEKAEELVLDEEIPERFDAREKWPQCDSIKLIRDQANCGSCWAVSAASAMSDRVCMQSNGARRTMVSDTDILACCGISCGLGCYGGFVLSAWTYAKNKGVCSGGPYKATDCCKPNEFHPCGKHKDQPYYGECPDDAKTPACRARCQFRYRKDYEGDKIYASSSYWVNENETAIQKEIMANGPVQAAFRVYTDFMYYTSGVYMYKWGEEAGGHVIKIIGWGVENGVKYWLVANSWNFDWGEEGYFKILRGSNECGIEEEVAAGMIKV</sequence>
<evidence type="ECO:0000259" key="11">
    <source>
        <dbReference type="SMART" id="SM00645"/>
    </source>
</evidence>
<keyword evidence="3 10" id="KW-0732">Signal</keyword>
<dbReference type="FunFam" id="3.90.70.10:FF:000031">
    <property type="entry name" value="Cathepsin B"/>
    <property type="match status" value="1"/>
</dbReference>
<evidence type="ECO:0000256" key="6">
    <source>
        <dbReference type="ARBA" id="ARBA00023145"/>
    </source>
</evidence>
<evidence type="ECO:0000256" key="2">
    <source>
        <dbReference type="ARBA" id="ARBA00022670"/>
    </source>
</evidence>
<comment type="function">
    <text evidence="9">Expression of the protease correlates with blood-feeding and suggests a role for the protease in blood digestion.</text>
</comment>
<dbReference type="AlphaFoldDB" id="A0AA36GMK9"/>
<dbReference type="InterPro" id="IPR000668">
    <property type="entry name" value="Peptidase_C1A_C"/>
</dbReference>
<gene>
    <name evidence="12" type="ORF">CYNAS_LOCUS6777</name>
</gene>
<dbReference type="EMBL" id="CATQJL010000112">
    <property type="protein sequence ID" value="CAJ0594794.1"/>
    <property type="molecule type" value="Genomic_DNA"/>
</dbReference>
<comment type="similarity">
    <text evidence="1">Belongs to the peptidase C1 family.</text>
</comment>
<dbReference type="SMART" id="SM00645">
    <property type="entry name" value="Pept_C1"/>
    <property type="match status" value="1"/>
</dbReference>
<dbReference type="CDD" id="cd02620">
    <property type="entry name" value="Peptidase_C1A_CathepsinB"/>
    <property type="match status" value="1"/>
</dbReference>
<feature type="chain" id="PRO_5041218281" description="Peptidase C1A papain C-terminal domain-containing protein" evidence="10">
    <location>
        <begin position="17"/>
        <end position="345"/>
    </location>
</feature>
<dbReference type="GO" id="GO:0008234">
    <property type="term" value="F:cysteine-type peptidase activity"/>
    <property type="evidence" value="ECO:0007669"/>
    <property type="project" value="UniProtKB-KW"/>
</dbReference>
<dbReference type="Pfam" id="PF00112">
    <property type="entry name" value="Peptidase_C1"/>
    <property type="match status" value="1"/>
</dbReference>
<dbReference type="PROSITE" id="PS00640">
    <property type="entry name" value="THIOL_PROTEASE_ASN"/>
    <property type="match status" value="1"/>
</dbReference>
<keyword evidence="8" id="KW-0325">Glycoprotein</keyword>
<evidence type="ECO:0000256" key="5">
    <source>
        <dbReference type="ARBA" id="ARBA00022807"/>
    </source>
</evidence>